<comment type="caution">
    <text evidence="4">The sequence shown here is derived from an EMBL/GenBank/DDBJ whole genome shotgun (WGS) entry which is preliminary data.</text>
</comment>
<organism evidence="4 5">
    <name type="scientific">Arachis hypogaea</name>
    <name type="common">Peanut</name>
    <dbReference type="NCBI Taxonomy" id="3818"/>
    <lineage>
        <taxon>Eukaryota</taxon>
        <taxon>Viridiplantae</taxon>
        <taxon>Streptophyta</taxon>
        <taxon>Embryophyta</taxon>
        <taxon>Tracheophyta</taxon>
        <taxon>Spermatophyta</taxon>
        <taxon>Magnoliopsida</taxon>
        <taxon>eudicotyledons</taxon>
        <taxon>Gunneridae</taxon>
        <taxon>Pentapetalae</taxon>
        <taxon>rosids</taxon>
        <taxon>fabids</taxon>
        <taxon>Fabales</taxon>
        <taxon>Fabaceae</taxon>
        <taxon>Papilionoideae</taxon>
        <taxon>50 kb inversion clade</taxon>
        <taxon>dalbergioids sensu lato</taxon>
        <taxon>Dalbergieae</taxon>
        <taxon>Pterocarpus clade</taxon>
        <taxon>Arachis</taxon>
    </lineage>
</organism>
<feature type="region of interest" description="Disordered" evidence="2">
    <location>
        <begin position="25"/>
        <end position="63"/>
    </location>
</feature>
<protein>
    <recommendedName>
        <fullName evidence="3">SWIM-type domain-containing protein</fullName>
    </recommendedName>
</protein>
<keyword evidence="1" id="KW-0863">Zinc-finger</keyword>
<evidence type="ECO:0000259" key="3">
    <source>
        <dbReference type="PROSITE" id="PS50966"/>
    </source>
</evidence>
<sequence length="716" mass="82346">MIIVDQVNLKLEKPNTPTLSRNLFPKKPSPNLSRTIGQNFQLPGRRRAQSASDRFSPPPQLDAPTASWKIDATCVHGGVAKPLCRELYQPFHLRHRPFLEHRFLVYVSALRRVYHNIVYDVRENSNSTDVNVLCLSEDDTPLVEQEKESEDAIQKKDDATVPDHTGIPMEEIPYVGLRFDSLQQAQEFYSNYAKKVGFVTMIRNTNFDKTRKELKVPINQSIHCSCEGYWESRVKAAMRVKRITIAGCKARMYVMLDRHNDNWLVTKLELKYTHACSAEQAVHYSEYRKLTMHAKCVIQNNDEAGIQPNKTYLALANEVGGSSKLGYSEKDVRNYITRNLRCADVNEDVCLEGSVFTLLEFSPRCHRMIDLYEDRRMWVPIYFQGEFWAGMRSTQRSESMHAFFGGYLHCKFVHEYDNVLGNKEQKELKDDAADSKGVAPCSSSSTIERQFQCEYTTSKFREVQHEFSKRGDCLVRGVTQEGDLFRVTMNEQYLLYGEPRSWKYSVEFDPKTHKVRCECNMFGSRGIICCHCLAVLFYYGVDTVPSCYVIPRWSNNVQRKHTFIKSSHDEKRSNESHNLFRRLCSHFYNVAQDFVTCEEEAAMLHSGLDQLRSKLLDYRANLVSRRVPSSQNSTVTQGDPHLGPSKVPTKGRPRMKRLGSELDASIKNSMRRKKKNPPLDVHQALNQDVVGCSARRANESQEHGGFLSLLNSFRPT</sequence>
<accession>A0A444Y9C9</accession>
<name>A0A444Y9C9_ARAHY</name>
<feature type="compositionally biased region" description="Polar residues" evidence="2">
    <location>
        <begin position="30"/>
        <end position="41"/>
    </location>
</feature>
<evidence type="ECO:0000256" key="2">
    <source>
        <dbReference type="SAM" id="MobiDB-lite"/>
    </source>
</evidence>
<gene>
    <name evidence="4" type="ORF">Ahy_B07g086255</name>
</gene>
<feature type="compositionally biased region" description="Polar residues" evidence="2">
    <location>
        <begin position="627"/>
        <end position="637"/>
    </location>
</feature>
<dbReference type="Pfam" id="PF03101">
    <property type="entry name" value="FAR1"/>
    <property type="match status" value="1"/>
</dbReference>
<dbReference type="InterPro" id="IPR007527">
    <property type="entry name" value="Znf_SWIM"/>
</dbReference>
<dbReference type="PANTHER" id="PTHR47718:SF13">
    <property type="entry name" value="OS09G0290500 PROTEIN"/>
    <property type="match status" value="1"/>
</dbReference>
<dbReference type="Proteomes" id="UP000289738">
    <property type="component" value="Chromosome B07"/>
</dbReference>
<evidence type="ECO:0000313" key="5">
    <source>
        <dbReference type="Proteomes" id="UP000289738"/>
    </source>
</evidence>
<reference evidence="4 5" key="1">
    <citation type="submission" date="2019-01" db="EMBL/GenBank/DDBJ databases">
        <title>Sequencing of cultivated peanut Arachis hypogaea provides insights into genome evolution and oil improvement.</title>
        <authorList>
            <person name="Chen X."/>
        </authorList>
    </citation>
    <scope>NUCLEOTIDE SEQUENCE [LARGE SCALE GENOMIC DNA]</scope>
    <source>
        <strain evidence="5">cv. Fuhuasheng</strain>
        <tissue evidence="4">Leaves</tissue>
    </source>
</reference>
<dbReference type="AlphaFoldDB" id="A0A444Y9C9"/>
<keyword evidence="1" id="KW-0862">Zinc</keyword>
<dbReference type="InterPro" id="IPR004330">
    <property type="entry name" value="FAR1_DNA_bnd_dom"/>
</dbReference>
<feature type="domain" description="SWIM-type" evidence="3">
    <location>
        <begin position="504"/>
        <end position="540"/>
    </location>
</feature>
<evidence type="ECO:0000313" key="4">
    <source>
        <dbReference type="EMBL" id="RYQ98523.1"/>
    </source>
</evidence>
<keyword evidence="5" id="KW-1185">Reference proteome</keyword>
<proteinExistence type="predicted"/>
<dbReference type="PANTHER" id="PTHR47718">
    <property type="entry name" value="OS01G0519700 PROTEIN"/>
    <property type="match status" value="1"/>
</dbReference>
<feature type="region of interest" description="Disordered" evidence="2">
    <location>
        <begin position="627"/>
        <end position="678"/>
    </location>
</feature>
<dbReference type="PROSITE" id="PS50966">
    <property type="entry name" value="ZF_SWIM"/>
    <property type="match status" value="1"/>
</dbReference>
<dbReference type="Pfam" id="PF04434">
    <property type="entry name" value="SWIM"/>
    <property type="match status" value="1"/>
</dbReference>
<keyword evidence="1" id="KW-0479">Metal-binding</keyword>
<evidence type="ECO:0000256" key="1">
    <source>
        <dbReference type="PROSITE-ProRule" id="PRU00325"/>
    </source>
</evidence>
<dbReference type="EMBL" id="SDMP01000017">
    <property type="protein sequence ID" value="RYQ98523.1"/>
    <property type="molecule type" value="Genomic_DNA"/>
</dbReference>
<dbReference type="GO" id="GO:0008270">
    <property type="term" value="F:zinc ion binding"/>
    <property type="evidence" value="ECO:0007669"/>
    <property type="project" value="UniProtKB-KW"/>
</dbReference>